<keyword evidence="10" id="KW-0998">Cell outer membrane</keyword>
<evidence type="ECO:0000256" key="4">
    <source>
        <dbReference type="ARBA" id="ARBA00022452"/>
    </source>
</evidence>
<protein>
    <submittedName>
        <fullName evidence="13">Porin</fullName>
    </submittedName>
</protein>
<feature type="domain" description="Porin" evidence="12">
    <location>
        <begin position="13"/>
        <end position="341"/>
    </location>
</feature>
<comment type="subunit">
    <text evidence="2">Homotrimer.</text>
</comment>
<dbReference type="SUPFAM" id="SSF56935">
    <property type="entry name" value="Porins"/>
    <property type="match status" value="1"/>
</dbReference>
<dbReference type="Proteomes" id="UP001056201">
    <property type="component" value="Chromosome 2"/>
</dbReference>
<accession>A0ABY4SJL2</accession>
<dbReference type="PANTHER" id="PTHR34501">
    <property type="entry name" value="PROTEIN YDDL-RELATED"/>
    <property type="match status" value="1"/>
</dbReference>
<evidence type="ECO:0000256" key="2">
    <source>
        <dbReference type="ARBA" id="ARBA00011233"/>
    </source>
</evidence>
<evidence type="ECO:0000259" key="12">
    <source>
        <dbReference type="Pfam" id="PF13609"/>
    </source>
</evidence>
<evidence type="ECO:0000313" key="13">
    <source>
        <dbReference type="EMBL" id="URI11540.1"/>
    </source>
</evidence>
<comment type="subcellular location">
    <subcellularLocation>
        <location evidence="1">Cell outer membrane</location>
        <topology evidence="1">Multi-pass membrane protein</topology>
    </subcellularLocation>
</comment>
<keyword evidence="8" id="KW-0626">Porin</keyword>
<keyword evidence="9" id="KW-0472">Membrane</keyword>
<evidence type="ECO:0000256" key="6">
    <source>
        <dbReference type="ARBA" id="ARBA00022729"/>
    </source>
</evidence>
<gene>
    <name evidence="13" type="ORF">MW290_21615</name>
</gene>
<name>A0ABY4SJL2_AQUTE</name>
<keyword evidence="4" id="KW-1134">Transmembrane beta strand</keyword>
<dbReference type="CDD" id="cd00342">
    <property type="entry name" value="gram_neg_porins"/>
    <property type="match status" value="1"/>
</dbReference>
<evidence type="ECO:0000313" key="14">
    <source>
        <dbReference type="Proteomes" id="UP001056201"/>
    </source>
</evidence>
<organism evidence="13 14">
    <name type="scientific">Aquincola tertiaricarbonis</name>
    <dbReference type="NCBI Taxonomy" id="391953"/>
    <lineage>
        <taxon>Bacteria</taxon>
        <taxon>Pseudomonadati</taxon>
        <taxon>Pseudomonadota</taxon>
        <taxon>Betaproteobacteria</taxon>
        <taxon>Burkholderiales</taxon>
        <taxon>Sphaerotilaceae</taxon>
        <taxon>Aquincola</taxon>
    </lineage>
</organism>
<evidence type="ECO:0000256" key="3">
    <source>
        <dbReference type="ARBA" id="ARBA00022448"/>
    </source>
</evidence>
<dbReference type="InterPro" id="IPR033900">
    <property type="entry name" value="Gram_neg_porin_domain"/>
</dbReference>
<keyword evidence="14" id="KW-1185">Reference proteome</keyword>
<reference evidence="13" key="1">
    <citation type="submission" date="2022-05" db="EMBL/GenBank/DDBJ databases">
        <title>An RpoN-dependent PEP-CTERM gene is involved in floc formation of an Aquincola tertiaricarbonis strain.</title>
        <authorList>
            <person name="Qiu D."/>
            <person name="Xia M."/>
        </authorList>
    </citation>
    <scope>NUCLEOTIDE SEQUENCE</scope>
    <source>
        <strain evidence="13">RN12</strain>
    </source>
</reference>
<feature type="chain" id="PRO_5047154467" evidence="11">
    <location>
        <begin position="24"/>
        <end position="361"/>
    </location>
</feature>
<dbReference type="Pfam" id="PF13609">
    <property type="entry name" value="Porin_4"/>
    <property type="match status" value="1"/>
</dbReference>
<keyword evidence="5" id="KW-0812">Transmembrane</keyword>
<feature type="signal peptide" evidence="11">
    <location>
        <begin position="1"/>
        <end position="23"/>
    </location>
</feature>
<proteinExistence type="predicted"/>
<sequence>MNFKHSPVWVGMALACAAHTASAQSNVTLYGLVDLNVTQYKAGGRAGGDTRTVMNDGTNNGLNGSRWGVRVNEDLGDGLKAQVVIEGGINADAGTSAQGGRAFGRQTFISLSHATLGELRLGRQYILEDYVMGLTDPMGNALVSNPSTGVTNLGRAIPLWLNAPRADNVVQYRTPTWGGFFAAAQVAPGEGTTDRFHGVSAGYLGGPVAVAFSYEWNKSRTTDDDTNKSLTIGANYNFGAFKILGGWQRNRDLATGSGNGAASGVSNLTINAGRAFVANRTDGATVGVEVPMGLFTYGANYTRVKYEGTSASADLGKAALVARYAFSKNTQVYAGLSYASGDLADYISEKRVANVGMRTSF</sequence>
<evidence type="ECO:0000256" key="9">
    <source>
        <dbReference type="ARBA" id="ARBA00023136"/>
    </source>
</evidence>
<evidence type="ECO:0000256" key="8">
    <source>
        <dbReference type="ARBA" id="ARBA00023114"/>
    </source>
</evidence>
<evidence type="ECO:0000256" key="11">
    <source>
        <dbReference type="SAM" id="SignalP"/>
    </source>
</evidence>
<dbReference type="Gene3D" id="2.40.160.10">
    <property type="entry name" value="Porin"/>
    <property type="match status" value="1"/>
</dbReference>
<dbReference type="PANTHER" id="PTHR34501:SF9">
    <property type="entry name" value="MAJOR OUTER MEMBRANE PROTEIN P.IA"/>
    <property type="match status" value="1"/>
</dbReference>
<keyword evidence="3" id="KW-0813">Transport</keyword>
<dbReference type="EMBL" id="CP097636">
    <property type="protein sequence ID" value="URI11540.1"/>
    <property type="molecule type" value="Genomic_DNA"/>
</dbReference>
<keyword evidence="7" id="KW-0406">Ion transport</keyword>
<evidence type="ECO:0000256" key="7">
    <source>
        <dbReference type="ARBA" id="ARBA00023065"/>
    </source>
</evidence>
<evidence type="ECO:0000256" key="5">
    <source>
        <dbReference type="ARBA" id="ARBA00022692"/>
    </source>
</evidence>
<keyword evidence="6 11" id="KW-0732">Signal</keyword>
<dbReference type="PROSITE" id="PS51257">
    <property type="entry name" value="PROKAR_LIPOPROTEIN"/>
    <property type="match status" value="1"/>
</dbReference>
<dbReference type="InterPro" id="IPR050298">
    <property type="entry name" value="Gram-neg_bact_OMP"/>
</dbReference>
<evidence type="ECO:0000256" key="1">
    <source>
        <dbReference type="ARBA" id="ARBA00004571"/>
    </source>
</evidence>
<dbReference type="InterPro" id="IPR023614">
    <property type="entry name" value="Porin_dom_sf"/>
</dbReference>
<dbReference type="RefSeq" id="WP_250199734.1">
    <property type="nucleotide sequence ID" value="NZ_CP097636.1"/>
</dbReference>
<evidence type="ECO:0000256" key="10">
    <source>
        <dbReference type="ARBA" id="ARBA00023237"/>
    </source>
</evidence>